<gene>
    <name evidence="1" type="ORF">LNQ82_08515</name>
</gene>
<dbReference type="EMBL" id="CP097501">
    <property type="protein sequence ID" value="URD67220.1"/>
    <property type="molecule type" value="Genomic_DNA"/>
</dbReference>
<proteinExistence type="predicted"/>
<evidence type="ECO:0000313" key="2">
    <source>
        <dbReference type="Proteomes" id="UP001056819"/>
    </source>
</evidence>
<accession>A0AAE9HWS2</accession>
<dbReference type="RefSeq" id="WP_027021133.1">
    <property type="nucleotide sequence ID" value="NZ_CP097501.1"/>
</dbReference>
<protein>
    <submittedName>
        <fullName evidence="1">Uncharacterized protein</fullName>
    </submittedName>
</protein>
<name>A0AAE9HWS2_9NEIS</name>
<reference evidence="1" key="1">
    <citation type="submission" date="2022-05" db="EMBL/GenBank/DDBJ databases">
        <title>Alysiella filiformis genome sequencing.</title>
        <authorList>
            <person name="Viehboeck T."/>
        </authorList>
    </citation>
    <scope>NUCLEOTIDE SEQUENCE</scope>
    <source>
        <strain evidence="1">DSM 2580</strain>
    </source>
</reference>
<sequence>MSDFSDFHYQEQVYDLSHLEPMYVSYIQAAGKAGETEKIYRCIVEFSGHCFTKAPNQAKGETLADFPSDLHCILPKETRIFCFERYAYSKKLPQIIQELAQRKCFFTSADDKFLTVEVEGTDGERVDYEIYFSLKKSRDKRCDVYIFINSAYIRDKERQQHTRYKPVSFYVLLNNTVCNKRIKRPK</sequence>
<dbReference type="Proteomes" id="UP001056819">
    <property type="component" value="Chromosome"/>
</dbReference>
<evidence type="ECO:0000313" key="1">
    <source>
        <dbReference type="EMBL" id="URD67220.1"/>
    </source>
</evidence>
<organism evidence="1 2">
    <name type="scientific">Conchiformibius steedae DSM 2580</name>
    <dbReference type="NCBI Taxonomy" id="1121352"/>
    <lineage>
        <taxon>Bacteria</taxon>
        <taxon>Pseudomonadati</taxon>
        <taxon>Pseudomonadota</taxon>
        <taxon>Betaproteobacteria</taxon>
        <taxon>Neisseriales</taxon>
        <taxon>Neisseriaceae</taxon>
        <taxon>Conchiformibius</taxon>
    </lineage>
</organism>
<dbReference type="AlphaFoldDB" id="A0AAE9HWS2"/>